<reference evidence="11 12" key="1">
    <citation type="submission" date="2017-10" db="EMBL/GenBank/DDBJ databases">
        <title>Sedimentibacterium mangrovi gen. nov., sp. nov., a novel member of family Phyllobacteriacea isolated from mangrove sediment.</title>
        <authorList>
            <person name="Liao H."/>
            <person name="Tian Y."/>
        </authorList>
    </citation>
    <scope>NUCLEOTIDE SEQUENCE [LARGE SCALE GENOMIC DNA]</scope>
    <source>
        <strain evidence="11 12">X9-2-2</strain>
    </source>
</reference>
<dbReference type="GO" id="GO:0098796">
    <property type="term" value="C:membrane protein complex"/>
    <property type="evidence" value="ECO:0007669"/>
    <property type="project" value="UniProtKB-ARBA"/>
</dbReference>
<dbReference type="GO" id="GO:0022804">
    <property type="term" value="F:active transmembrane transporter activity"/>
    <property type="evidence" value="ECO:0007669"/>
    <property type="project" value="UniProtKB-ARBA"/>
</dbReference>
<dbReference type="GO" id="GO:0098662">
    <property type="term" value="P:inorganic cation transmembrane transport"/>
    <property type="evidence" value="ECO:0007669"/>
    <property type="project" value="UniProtKB-ARBA"/>
</dbReference>
<dbReference type="GO" id="GO:0022890">
    <property type="term" value="F:inorganic cation transmembrane transporter activity"/>
    <property type="evidence" value="ECO:0007669"/>
    <property type="project" value="UniProtKB-ARBA"/>
</dbReference>
<protein>
    <submittedName>
        <fullName evidence="11">NADH-quinone oxidoreductase subunit NuoE</fullName>
    </submittedName>
</protein>
<name>A0A2G1QRI1_9HYPH</name>
<dbReference type="AlphaFoldDB" id="A0A2G1QRI1"/>
<evidence type="ECO:0000256" key="10">
    <source>
        <dbReference type="SAM" id="MobiDB-lite"/>
    </source>
</evidence>
<dbReference type="InterPro" id="IPR002023">
    <property type="entry name" value="NuoE-like"/>
</dbReference>
<evidence type="ECO:0000256" key="5">
    <source>
        <dbReference type="ARBA" id="ARBA00023004"/>
    </source>
</evidence>
<keyword evidence="3" id="KW-0479">Metal-binding</keyword>
<comment type="caution">
    <text evidence="11">The sequence shown here is derived from an EMBL/GenBank/DDBJ whole genome shotgun (WGS) entry which is preliminary data.</text>
</comment>
<dbReference type="GO" id="GO:0003954">
    <property type="term" value="F:NADH dehydrogenase activity"/>
    <property type="evidence" value="ECO:0007669"/>
    <property type="project" value="TreeGrafter"/>
</dbReference>
<keyword evidence="12" id="KW-1185">Reference proteome</keyword>
<dbReference type="GO" id="GO:1902494">
    <property type="term" value="C:catalytic complex"/>
    <property type="evidence" value="ECO:0007669"/>
    <property type="project" value="UniProtKB-ARBA"/>
</dbReference>
<dbReference type="RefSeq" id="WP_099304732.1">
    <property type="nucleotide sequence ID" value="NZ_PDVP01000002.1"/>
</dbReference>
<evidence type="ECO:0000256" key="6">
    <source>
        <dbReference type="ARBA" id="ARBA00023014"/>
    </source>
</evidence>
<feature type="region of interest" description="Disordered" evidence="10">
    <location>
        <begin position="212"/>
        <end position="377"/>
    </location>
</feature>
<dbReference type="GO" id="GO:0008324">
    <property type="term" value="F:monoatomic cation transmembrane transporter activity"/>
    <property type="evidence" value="ECO:0007669"/>
    <property type="project" value="UniProtKB-ARBA"/>
</dbReference>
<dbReference type="CDD" id="cd03064">
    <property type="entry name" value="TRX_Fd_NuoE"/>
    <property type="match status" value="1"/>
</dbReference>
<accession>A0A2G1QRI1</accession>
<keyword evidence="6" id="KW-0411">Iron-sulfur</keyword>
<gene>
    <name evidence="11" type="ORF">CSC94_05690</name>
</gene>
<comment type="cofactor">
    <cofactor evidence="8">
        <name>[2Fe-2S] cluster</name>
        <dbReference type="ChEBI" id="CHEBI:190135"/>
    </cofactor>
</comment>
<dbReference type="Gene3D" id="1.10.10.1590">
    <property type="entry name" value="NADH-quinone oxidoreductase subunit E"/>
    <property type="match status" value="1"/>
</dbReference>
<evidence type="ECO:0000313" key="12">
    <source>
        <dbReference type="Proteomes" id="UP000221168"/>
    </source>
</evidence>
<evidence type="ECO:0000313" key="11">
    <source>
        <dbReference type="EMBL" id="PHP68147.1"/>
    </source>
</evidence>
<evidence type="ECO:0000256" key="3">
    <source>
        <dbReference type="ARBA" id="ARBA00022723"/>
    </source>
</evidence>
<evidence type="ECO:0000256" key="4">
    <source>
        <dbReference type="ARBA" id="ARBA00022967"/>
    </source>
</evidence>
<dbReference type="InterPro" id="IPR042128">
    <property type="entry name" value="NuoE_dom"/>
</dbReference>
<dbReference type="PANTHER" id="PTHR10371">
    <property type="entry name" value="NADH DEHYDROGENASE UBIQUINONE FLAVOPROTEIN 2, MITOCHONDRIAL"/>
    <property type="match status" value="1"/>
</dbReference>
<keyword evidence="5" id="KW-0408">Iron</keyword>
<dbReference type="NCBIfam" id="NF005724">
    <property type="entry name" value="PRK07539.1-4"/>
    <property type="match status" value="1"/>
</dbReference>
<dbReference type="InterPro" id="IPR036249">
    <property type="entry name" value="Thioredoxin-like_sf"/>
</dbReference>
<dbReference type="PANTHER" id="PTHR10371:SF3">
    <property type="entry name" value="NADH DEHYDROGENASE [UBIQUINONE] FLAVOPROTEIN 2, MITOCHONDRIAL"/>
    <property type="match status" value="1"/>
</dbReference>
<comment type="similarity">
    <text evidence="1">Belongs to the complex I 24 kDa subunit family.</text>
</comment>
<sequence length="459" mass="48911">MSVRRLAEDHVQPDSFAFNKAMAVEVKKWLKKYPKGREQSAVIPLLMLAQEQEGWVSKAAIEHVSGMLDMPKIRVLEVATFYTQFQLNPVGTRAHIQVCGTTPCMLRGSEELISVCKSKIHPEPLHTNADGSLSWEEVECQGACVNAPMVVIFKDTYEDLTPERLEEIIDAFEAGKGDTIEPGPQNGRVYSAAITGATTLTDEDAIVRKKRVSISKARPNGGDPEIAPSKAAKPKTDAPETGDAVNSPSPAKASAKSEGATSAEPAPKAAASGAATRGVTEARDAAGGGKRKAGKARAASTAGDAESDGTDVNATVKLARSAKSVTPKAKPKSTVDEGNPTMALAATASGRARGKAAKADDEKPSLDDKNRPAAIAKPAAPDDLKMISGVGPKIEGILNELGIFTFAQVASWKKAEREWVDGYLRFKGRIDRDDWVRQAKALAKGGRDEYVRVFGKEPR</sequence>
<dbReference type="GO" id="GO:0031090">
    <property type="term" value="C:organelle membrane"/>
    <property type="evidence" value="ECO:0007669"/>
    <property type="project" value="UniProtKB-ARBA"/>
</dbReference>
<dbReference type="GO" id="GO:0051537">
    <property type="term" value="F:2 iron, 2 sulfur cluster binding"/>
    <property type="evidence" value="ECO:0007669"/>
    <property type="project" value="UniProtKB-KW"/>
</dbReference>
<dbReference type="GO" id="GO:0031967">
    <property type="term" value="C:organelle envelope"/>
    <property type="evidence" value="ECO:0007669"/>
    <property type="project" value="UniProtKB-ARBA"/>
</dbReference>
<evidence type="ECO:0000256" key="8">
    <source>
        <dbReference type="ARBA" id="ARBA00034078"/>
    </source>
</evidence>
<dbReference type="PROSITE" id="PS01099">
    <property type="entry name" value="COMPLEX1_24K"/>
    <property type="match status" value="1"/>
</dbReference>
<dbReference type="EMBL" id="PDVP01000002">
    <property type="protein sequence ID" value="PHP68147.1"/>
    <property type="molecule type" value="Genomic_DNA"/>
</dbReference>
<dbReference type="GO" id="GO:0046872">
    <property type="term" value="F:metal ion binding"/>
    <property type="evidence" value="ECO:0007669"/>
    <property type="project" value="UniProtKB-KW"/>
</dbReference>
<evidence type="ECO:0000256" key="7">
    <source>
        <dbReference type="ARBA" id="ARBA00023027"/>
    </source>
</evidence>
<keyword evidence="4" id="KW-1278">Translocase</keyword>
<dbReference type="Proteomes" id="UP000221168">
    <property type="component" value="Unassembled WGS sequence"/>
</dbReference>
<dbReference type="OrthoDB" id="9807941at2"/>
<keyword evidence="7" id="KW-0520">NAD</keyword>
<dbReference type="NCBIfam" id="TIGR01958">
    <property type="entry name" value="nuoE_fam"/>
    <property type="match status" value="1"/>
</dbReference>
<dbReference type="FunFam" id="3.40.30.10:FF:000022">
    <property type="entry name" value="NADH dehydrogenase flavoprotein 2, mitochondrial"/>
    <property type="match status" value="1"/>
</dbReference>
<dbReference type="SUPFAM" id="SSF52833">
    <property type="entry name" value="Thioredoxin-like"/>
    <property type="match status" value="1"/>
</dbReference>
<proteinExistence type="inferred from homology"/>
<evidence type="ECO:0000256" key="2">
    <source>
        <dbReference type="ARBA" id="ARBA00022714"/>
    </source>
</evidence>
<keyword evidence="2" id="KW-0001">2Fe-2S</keyword>
<evidence type="ECO:0000256" key="9">
    <source>
        <dbReference type="ARBA" id="ARBA00047712"/>
    </source>
</evidence>
<comment type="catalytic activity">
    <reaction evidence="9">
        <text>a quinone + NADH + 5 H(+)(in) = a quinol + NAD(+) + 4 H(+)(out)</text>
        <dbReference type="Rhea" id="RHEA:57888"/>
        <dbReference type="ChEBI" id="CHEBI:15378"/>
        <dbReference type="ChEBI" id="CHEBI:24646"/>
        <dbReference type="ChEBI" id="CHEBI:57540"/>
        <dbReference type="ChEBI" id="CHEBI:57945"/>
        <dbReference type="ChEBI" id="CHEBI:132124"/>
    </reaction>
</comment>
<dbReference type="Pfam" id="PF01257">
    <property type="entry name" value="2Fe-2S_thioredx"/>
    <property type="match status" value="1"/>
</dbReference>
<feature type="compositionally biased region" description="Basic and acidic residues" evidence="10">
    <location>
        <begin position="357"/>
        <end position="371"/>
    </location>
</feature>
<organism evidence="11 12">
    <name type="scientific">Zhengella mangrovi</name>
    <dbReference type="NCBI Taxonomy" id="1982044"/>
    <lineage>
        <taxon>Bacteria</taxon>
        <taxon>Pseudomonadati</taxon>
        <taxon>Pseudomonadota</taxon>
        <taxon>Alphaproteobacteria</taxon>
        <taxon>Hyphomicrobiales</taxon>
        <taxon>Notoacmeibacteraceae</taxon>
        <taxon>Zhengella</taxon>
    </lineage>
</organism>
<dbReference type="Gene3D" id="3.40.30.10">
    <property type="entry name" value="Glutaredoxin"/>
    <property type="match status" value="1"/>
</dbReference>
<dbReference type="InterPro" id="IPR041921">
    <property type="entry name" value="NuoE_N"/>
</dbReference>
<evidence type="ECO:0000256" key="1">
    <source>
        <dbReference type="ARBA" id="ARBA00010643"/>
    </source>
</evidence>
<dbReference type="FunFam" id="1.10.10.1590:FF:000001">
    <property type="entry name" value="NADH-quinone oxidoreductase subunit E"/>
    <property type="match status" value="1"/>
</dbReference>
<feature type="compositionally biased region" description="Low complexity" evidence="10">
    <location>
        <begin position="247"/>
        <end position="276"/>
    </location>
</feature>